<dbReference type="Pfam" id="PF21346">
    <property type="entry name" value="PcRGLX_3rd"/>
    <property type="match status" value="1"/>
</dbReference>
<dbReference type="InterPro" id="IPR048331">
    <property type="entry name" value="PcRGLX/YetA_3rd"/>
</dbReference>
<dbReference type="InterPro" id="IPR045793">
    <property type="entry name" value="PcRGLX/YetA-like"/>
</dbReference>
<feature type="domain" description="PcRGLX/YetA-like N-terminal RIFT barrel" evidence="1">
    <location>
        <begin position="4"/>
        <end position="83"/>
    </location>
</feature>
<name>S8BC38_PENO1</name>
<evidence type="ECO:0000313" key="5">
    <source>
        <dbReference type="Proteomes" id="UP000019376"/>
    </source>
</evidence>
<reference evidence="4 5" key="1">
    <citation type="journal article" date="2013" name="PLoS ONE">
        <title>Genomic and secretomic analyses reveal unique features of the lignocellulolytic enzyme system of Penicillium decumbens.</title>
        <authorList>
            <person name="Liu G."/>
            <person name="Zhang L."/>
            <person name="Wei X."/>
            <person name="Zou G."/>
            <person name="Qin Y."/>
            <person name="Ma L."/>
            <person name="Li J."/>
            <person name="Zheng H."/>
            <person name="Wang S."/>
            <person name="Wang C."/>
            <person name="Xun L."/>
            <person name="Zhao G.-P."/>
            <person name="Zhou Z."/>
            <person name="Qu Y."/>
        </authorList>
    </citation>
    <scope>NUCLEOTIDE SEQUENCE [LARGE SCALE GENOMIC DNA]</scope>
    <source>
        <strain evidence="5">114-2 / CGMCC 5302</strain>
    </source>
</reference>
<evidence type="ECO:0000259" key="2">
    <source>
        <dbReference type="Pfam" id="PF21345"/>
    </source>
</evidence>
<dbReference type="InterPro" id="IPR048330">
    <property type="entry name" value="PcRGLX/YetA_2nd"/>
</dbReference>
<evidence type="ECO:0000313" key="4">
    <source>
        <dbReference type="EMBL" id="EPS32457.1"/>
    </source>
</evidence>
<dbReference type="PANTHER" id="PTHR40081">
    <property type="entry name" value="CONCANAVALIN A-LIKE LECTIN/GLUCANASE"/>
    <property type="match status" value="1"/>
</dbReference>
<dbReference type="HOGENOM" id="CLU_005777_0_0_1"/>
<sequence length="875" mass="98312">MSVANLRWLDGHSSNETWDGISFGMPWPRGLYHTGQQFVIESNHEVYPLDSLELAYWADGSLKWTAHSISGNVCLAEHYTVKASPVPLEPVESITVHDQDSALSVRTSYGLFLKFAPAGGSTILEQLNIQGQTVCSAATVVASINKIDFRTRVHSVEVENHTSNRLVVKVSGIVEDENNRSHLPFDVRFYVYSHSSSVRVLHSFIHDLEPKEALTSLGLRFRVPFEKAALYNRHVRLGGSSGGVLKEEVKGLTGLRHGPTLPNRIDQSLGRELHLEPAEWTRTPLARGLSYIPAWDSYSLSQLSSDGFTVKKRTKPGCSWVKVIGGGRADGTAYIGSASTGGLAVGMSDFWERYPTQLDLDSLTTEQGLITLWLYSPLAEPLDTSPYHDGLGLDSYEKQLQALDVTYEDFEPGFASANGIGRTNQLFLKPFARTPSNEEFSAFSRMVRNPSRLVATAAQIQVAEVFHGSWAPDSKALGVNPSRQRADVESKLALLFDYYRKQVEQQRWYGFWDHGDVQHTYDSYRHAWRYDVGGFAWDNSELSTDMWLWLYFLHTGRADVFKMAEAMTRHTGEVDVYHSGKFKGFGTRHGVQHYSDSSKQLRISNVLYRRIYYFLTGDERTGDLIAELQDCQQTLLVLDSHRKVQEHGDIPPGFAMTNIGLDCGSLIAAWLTAWERRSPGWVHSKELLVKLLDGIAGLKHGIGNNAILLNPETGEVRPCPPPTPEYAISHLSMLFGFPEIIAELFHFAQKDYPDTVKRFMKVWLAYCRAYNGGPDVQRREFGFEFPPHATWRQSHSTLTAFAAREQQNGQLAQAAWDQFFNTDGYRSDHDWSVKDCAPPEYFSTGIEAPWMTTNEAARYGVSAISNLAKIGEHLY</sequence>
<dbReference type="EMBL" id="KB644414">
    <property type="protein sequence ID" value="EPS32457.1"/>
    <property type="molecule type" value="Genomic_DNA"/>
</dbReference>
<dbReference type="eggNOG" id="ENOG502RK4D">
    <property type="taxonomic scope" value="Eukaryota"/>
</dbReference>
<dbReference type="Pfam" id="PF19501">
    <property type="entry name" value="PcRGLX_1st"/>
    <property type="match status" value="1"/>
</dbReference>
<accession>S8BC38</accession>
<gene>
    <name evidence="4" type="ORF">PDE_07417</name>
</gene>
<dbReference type="STRING" id="933388.S8BC38"/>
<evidence type="ECO:0008006" key="6">
    <source>
        <dbReference type="Google" id="ProtNLM"/>
    </source>
</evidence>
<protein>
    <recommendedName>
        <fullName evidence="6">Tat pathway signal sequence domain protein</fullName>
    </recommendedName>
</protein>
<dbReference type="Proteomes" id="UP000019376">
    <property type="component" value="Unassembled WGS sequence"/>
</dbReference>
<proteinExistence type="predicted"/>
<dbReference type="AlphaFoldDB" id="S8BC38"/>
<feature type="domain" description="PcRGLX/YetA-like central beta-sandwich" evidence="2">
    <location>
        <begin position="94"/>
        <end position="444"/>
    </location>
</feature>
<keyword evidence="5" id="KW-1185">Reference proteome</keyword>
<evidence type="ECO:0000259" key="1">
    <source>
        <dbReference type="Pfam" id="PF19501"/>
    </source>
</evidence>
<dbReference type="PhylomeDB" id="S8BC38"/>
<dbReference type="Pfam" id="PF21345">
    <property type="entry name" value="PcRGLX_2nd"/>
    <property type="match status" value="1"/>
</dbReference>
<dbReference type="PANTHER" id="PTHR40081:SF1">
    <property type="entry name" value="TAT PATHWAY SIGNAL SEQUENCE DOMAIN PROTEIN"/>
    <property type="match status" value="1"/>
</dbReference>
<dbReference type="InterPro" id="IPR048329">
    <property type="entry name" value="PcRGLX_1st"/>
</dbReference>
<evidence type="ECO:0000259" key="3">
    <source>
        <dbReference type="Pfam" id="PF21346"/>
    </source>
</evidence>
<feature type="domain" description="PcRGLX/YetA-like C-terminal alpha/alpha toroid" evidence="3">
    <location>
        <begin position="450"/>
        <end position="873"/>
    </location>
</feature>
<dbReference type="OrthoDB" id="4798501at2759"/>
<organism evidence="4 5">
    <name type="scientific">Penicillium oxalicum (strain 114-2 / CGMCC 5302)</name>
    <name type="common">Penicillium decumbens</name>
    <dbReference type="NCBI Taxonomy" id="933388"/>
    <lineage>
        <taxon>Eukaryota</taxon>
        <taxon>Fungi</taxon>
        <taxon>Dikarya</taxon>
        <taxon>Ascomycota</taxon>
        <taxon>Pezizomycotina</taxon>
        <taxon>Eurotiomycetes</taxon>
        <taxon>Eurotiomycetidae</taxon>
        <taxon>Eurotiales</taxon>
        <taxon>Aspergillaceae</taxon>
        <taxon>Penicillium</taxon>
    </lineage>
</organism>